<feature type="transmembrane region" description="Helical" evidence="1">
    <location>
        <begin position="76"/>
        <end position="93"/>
    </location>
</feature>
<keyword evidence="1" id="KW-0472">Membrane</keyword>
<dbReference type="EMBL" id="LNXT01000007">
    <property type="protein sequence ID" value="KTC74849.1"/>
    <property type="molecule type" value="Genomic_DNA"/>
</dbReference>
<gene>
    <name evidence="2" type="ORF">Lbir_0639</name>
    <name evidence="3" type="ORF">NCTC12437_01524</name>
</gene>
<dbReference type="EMBL" id="UGNW01000001">
    <property type="protein sequence ID" value="STX31750.1"/>
    <property type="molecule type" value="Genomic_DNA"/>
</dbReference>
<evidence type="ECO:0000313" key="4">
    <source>
        <dbReference type="Proteomes" id="UP000054735"/>
    </source>
</evidence>
<feature type="transmembrane region" description="Helical" evidence="1">
    <location>
        <begin position="6"/>
        <end position="34"/>
    </location>
</feature>
<accession>A0A378IAF7</accession>
<keyword evidence="1" id="KW-0812">Transmembrane</keyword>
<name>A0A378IAF7_9GAMM</name>
<dbReference type="Proteomes" id="UP000255066">
    <property type="component" value="Unassembled WGS sequence"/>
</dbReference>
<dbReference type="AlphaFoldDB" id="A0A378IAF7"/>
<organism evidence="3 5">
    <name type="scientific">Legionella birminghamensis</name>
    <dbReference type="NCBI Taxonomy" id="28083"/>
    <lineage>
        <taxon>Bacteria</taxon>
        <taxon>Pseudomonadati</taxon>
        <taxon>Pseudomonadota</taxon>
        <taxon>Gammaproteobacteria</taxon>
        <taxon>Legionellales</taxon>
        <taxon>Legionellaceae</taxon>
        <taxon>Legionella</taxon>
    </lineage>
</organism>
<reference evidence="3 5" key="2">
    <citation type="submission" date="2018-06" db="EMBL/GenBank/DDBJ databases">
        <authorList>
            <consortium name="Pathogen Informatics"/>
            <person name="Doyle S."/>
        </authorList>
    </citation>
    <scope>NUCLEOTIDE SEQUENCE [LARGE SCALE GENOMIC DNA]</scope>
    <source>
        <strain evidence="3 5">NCTC12437</strain>
    </source>
</reference>
<reference evidence="2 4" key="1">
    <citation type="submission" date="2015-11" db="EMBL/GenBank/DDBJ databases">
        <title>Genomic analysis of 38 Legionella species identifies large and diverse effector repertoires.</title>
        <authorList>
            <person name="Burstein D."/>
            <person name="Amaro F."/>
            <person name="Zusman T."/>
            <person name="Lifshitz Z."/>
            <person name="Cohen O."/>
            <person name="Gilbert J.A."/>
            <person name="Pupko T."/>
            <person name="Shuman H.A."/>
            <person name="Segal G."/>
        </authorList>
    </citation>
    <scope>NUCLEOTIDE SEQUENCE [LARGE SCALE GENOMIC DNA]</scope>
    <source>
        <strain evidence="2 4">CDC#1407-AL-14</strain>
    </source>
</reference>
<dbReference type="Proteomes" id="UP000054735">
    <property type="component" value="Unassembled WGS sequence"/>
</dbReference>
<feature type="transmembrane region" description="Helical" evidence="1">
    <location>
        <begin position="46"/>
        <end position="64"/>
    </location>
</feature>
<keyword evidence="1" id="KW-1133">Transmembrane helix</keyword>
<proteinExistence type="predicted"/>
<evidence type="ECO:0000313" key="2">
    <source>
        <dbReference type="EMBL" id="KTC74849.1"/>
    </source>
</evidence>
<sequence>MLTVFLQTLFAIGFISLLCFVTYKITLFLCFNIIDLCFASSLFRRGMCLFLALFFCVVGGLQLHDFIQESKPDLSRFFPLSFFVSGIFLILTFRKQRLAYFNDISEKN</sequence>
<dbReference type="RefSeq" id="WP_058522753.1">
    <property type="nucleotide sequence ID" value="NZ_CAAAHV010000023.1"/>
</dbReference>
<keyword evidence="4" id="KW-1185">Reference proteome</keyword>
<evidence type="ECO:0000313" key="5">
    <source>
        <dbReference type="Proteomes" id="UP000255066"/>
    </source>
</evidence>
<dbReference type="STRING" id="28083.Lbir_0639"/>
<protein>
    <submittedName>
        <fullName evidence="3">Uncharacterized protein</fullName>
    </submittedName>
</protein>
<evidence type="ECO:0000313" key="3">
    <source>
        <dbReference type="EMBL" id="STX31750.1"/>
    </source>
</evidence>
<evidence type="ECO:0000256" key="1">
    <source>
        <dbReference type="SAM" id="Phobius"/>
    </source>
</evidence>